<dbReference type="CDD" id="cd00293">
    <property type="entry name" value="USP-like"/>
    <property type="match status" value="1"/>
</dbReference>
<name>A0A371YX63_9PROT</name>
<dbReference type="OrthoDB" id="9804721at2"/>
<protein>
    <submittedName>
        <fullName evidence="1">Universal stress protein</fullName>
    </submittedName>
</protein>
<dbReference type="RefSeq" id="WP_116703993.1">
    <property type="nucleotide sequence ID" value="NZ_QUWV01000149.1"/>
</dbReference>
<keyword evidence="2" id="KW-1185">Reference proteome</keyword>
<dbReference type="EMBL" id="QUWV01000149">
    <property type="protein sequence ID" value="RFD18846.1"/>
    <property type="molecule type" value="Genomic_DNA"/>
</dbReference>
<organism evidence="1 2">
    <name type="scientific">Komagataeibacter melaceti</name>
    <dbReference type="NCBI Taxonomy" id="2766577"/>
    <lineage>
        <taxon>Bacteria</taxon>
        <taxon>Pseudomonadati</taxon>
        <taxon>Pseudomonadota</taxon>
        <taxon>Alphaproteobacteria</taxon>
        <taxon>Acetobacterales</taxon>
        <taxon>Acetobacteraceae</taxon>
        <taxon>Komagataeibacter</taxon>
    </lineage>
</organism>
<evidence type="ECO:0000313" key="1">
    <source>
        <dbReference type="EMBL" id="RFD18846.1"/>
    </source>
</evidence>
<evidence type="ECO:0000313" key="2">
    <source>
        <dbReference type="Proteomes" id="UP000262371"/>
    </source>
</evidence>
<sequence>MKSALVIPDLPRDAPDLLSAALDVVRRAGGTTLNVLAAREPPEDTILPTEEMLTDRTRAQIRATQQQWADSLHASFRDWLARSRADGLVGDVEVNWLDMEISVAHIIQAHASAADLIVLGTARPHDSDQKRRAVQAAIFESGRPVLFVPPGWTRPVGHNVVLAWKDSAPCRRTVLSARPLLAAAGDVAVIRADADRPSVLADLLAGVKARYLPPITDGAPENVSRVILSQCRAGGCDLLVMGGYAHGALYNRLVGSVTQDILECGEIPVFLQH</sequence>
<accession>A0A371YX63</accession>
<dbReference type="AlphaFoldDB" id="A0A371YX63"/>
<proteinExistence type="predicted"/>
<comment type="caution">
    <text evidence="1">The sequence shown here is derived from an EMBL/GenBank/DDBJ whole genome shotgun (WGS) entry which is preliminary data.</text>
</comment>
<gene>
    <name evidence="1" type="ORF">DY926_14380</name>
</gene>
<dbReference type="SUPFAM" id="SSF52402">
    <property type="entry name" value="Adenine nucleotide alpha hydrolases-like"/>
    <property type="match status" value="2"/>
</dbReference>
<dbReference type="Gene3D" id="3.40.50.12370">
    <property type="match status" value="1"/>
</dbReference>
<reference evidence="1 2" key="1">
    <citation type="submission" date="2018-08" db="EMBL/GenBank/DDBJ databases">
        <title>Komagataeibacter sp. AV 382.</title>
        <authorList>
            <person name="Skraban J."/>
            <person name="Trcek J."/>
        </authorList>
    </citation>
    <scope>NUCLEOTIDE SEQUENCE [LARGE SCALE GENOMIC DNA]</scope>
    <source>
        <strain evidence="1 2">AV 382</strain>
    </source>
</reference>
<dbReference type="Proteomes" id="UP000262371">
    <property type="component" value="Unassembled WGS sequence"/>
</dbReference>